<keyword evidence="2" id="KW-1185">Reference proteome</keyword>
<protein>
    <recommendedName>
        <fullName evidence="3">Transposase</fullName>
    </recommendedName>
</protein>
<evidence type="ECO:0000313" key="2">
    <source>
        <dbReference type="Proteomes" id="UP000623440"/>
    </source>
</evidence>
<evidence type="ECO:0008006" key="3">
    <source>
        <dbReference type="Google" id="ProtNLM"/>
    </source>
</evidence>
<name>A0ABR8DKD7_9NOSO</name>
<dbReference type="Proteomes" id="UP000623440">
    <property type="component" value="Unassembled WGS sequence"/>
</dbReference>
<evidence type="ECO:0000313" key="1">
    <source>
        <dbReference type="EMBL" id="MBD2529866.1"/>
    </source>
</evidence>
<organism evidence="1 2">
    <name type="scientific">Nostoc flagelliforme FACHB-838</name>
    <dbReference type="NCBI Taxonomy" id="2692904"/>
    <lineage>
        <taxon>Bacteria</taxon>
        <taxon>Bacillati</taxon>
        <taxon>Cyanobacteriota</taxon>
        <taxon>Cyanophyceae</taxon>
        <taxon>Nostocales</taxon>
        <taxon>Nostocaceae</taxon>
        <taxon>Nostoc</taxon>
    </lineage>
</organism>
<gene>
    <name evidence="1" type="ORF">H6G97_09925</name>
</gene>
<proteinExistence type="predicted"/>
<accession>A0ABR8DKD7</accession>
<reference evidence="1 2" key="1">
    <citation type="journal article" date="2020" name="ISME J.">
        <title>Comparative genomics reveals insights into cyanobacterial evolution and habitat adaptation.</title>
        <authorList>
            <person name="Chen M.Y."/>
            <person name="Teng W.K."/>
            <person name="Zhao L."/>
            <person name="Hu C.X."/>
            <person name="Zhou Y.K."/>
            <person name="Han B.P."/>
            <person name="Song L.R."/>
            <person name="Shu W.S."/>
        </authorList>
    </citation>
    <scope>NUCLEOTIDE SEQUENCE [LARGE SCALE GENOMIC DNA]</scope>
    <source>
        <strain evidence="1 2">FACHB-838</strain>
    </source>
</reference>
<comment type="caution">
    <text evidence="1">The sequence shown here is derived from an EMBL/GenBank/DDBJ whole genome shotgun (WGS) entry which is preliminary data.</text>
</comment>
<dbReference type="EMBL" id="JACJSI010000014">
    <property type="protein sequence ID" value="MBD2529866.1"/>
    <property type="molecule type" value="Genomic_DNA"/>
</dbReference>
<sequence>MPAKVFLTQSQKDNLQKALKESDRSQLTQKILMLLLINDDKTYQEISGFWGCSS</sequence>